<proteinExistence type="predicted"/>
<dbReference type="Proteomes" id="UP000503447">
    <property type="component" value="Chromosome"/>
</dbReference>
<dbReference type="Pfam" id="PF12902">
    <property type="entry name" value="Ferritin-like"/>
    <property type="match status" value="1"/>
</dbReference>
<dbReference type="PANTHER" id="PTHR34400:SF4">
    <property type="entry name" value="MEMBRANE PROTEIN"/>
    <property type="match status" value="1"/>
</dbReference>
<dbReference type="AlphaFoldDB" id="A0A6M5YHN0"/>
<dbReference type="PANTHER" id="PTHR34400">
    <property type="match status" value="1"/>
</dbReference>
<dbReference type="Gene3D" id="1.20.1260.10">
    <property type="match status" value="1"/>
</dbReference>
<feature type="domain" description="Iminophenyl-pyruvate dimer synthase" evidence="1">
    <location>
        <begin position="44"/>
        <end position="242"/>
    </location>
</feature>
<protein>
    <recommendedName>
        <fullName evidence="1">Iminophenyl-pyruvate dimer synthase domain-containing protein</fullName>
    </recommendedName>
</protein>
<evidence type="ECO:0000313" key="2">
    <source>
        <dbReference type="EMBL" id="QJW93565.1"/>
    </source>
</evidence>
<name>A0A6M5YHN0_9BACT</name>
<dbReference type="InterPro" id="IPR026820">
    <property type="entry name" value="VioB/RebD_dom"/>
</dbReference>
<keyword evidence="3" id="KW-1185">Reference proteome</keyword>
<evidence type="ECO:0000313" key="3">
    <source>
        <dbReference type="Proteomes" id="UP000503447"/>
    </source>
</evidence>
<dbReference type="InterPro" id="IPR012347">
    <property type="entry name" value="Ferritin-like"/>
</dbReference>
<dbReference type="RefSeq" id="WP_171469736.1">
    <property type="nucleotide sequence ID" value="NZ_CP053452.2"/>
</dbReference>
<accession>A0A6M5YHN0</accession>
<dbReference type="EMBL" id="CP053452">
    <property type="protein sequence ID" value="QJW93565.1"/>
    <property type="molecule type" value="Genomic_DNA"/>
</dbReference>
<reference evidence="3" key="1">
    <citation type="submission" date="2020-05" db="EMBL/GenBank/DDBJ databases">
        <title>Frigoriglobus tundricola gen. nov., sp. nov., a psychrotolerant cellulolytic planctomycete of the family Gemmataceae with two divergent copies of 16S rRNA gene.</title>
        <authorList>
            <person name="Kulichevskaya I.S."/>
            <person name="Ivanova A.A."/>
            <person name="Naumoff D.G."/>
            <person name="Beletsky A.V."/>
            <person name="Rijpstra W.I.C."/>
            <person name="Sinninghe Damste J.S."/>
            <person name="Mardanov A.V."/>
            <person name="Ravin N.V."/>
            <person name="Dedysh S.N."/>
        </authorList>
    </citation>
    <scope>NUCLEOTIDE SEQUENCE [LARGE SCALE GENOMIC DNA]</scope>
    <source>
        <strain evidence="3">PL17</strain>
    </source>
</reference>
<gene>
    <name evidence="2" type="ORF">FTUN_1072</name>
</gene>
<sequence length="353" mass="38323">MAQVITSVRTAHAAAPLAPAPFDLRDMLARPDEDRDEQWLVTMLRFAVQLEFATIPPYLTAYWSVKDTTTSPAPNILLLIVLQEMLHMGLVCNILNSLGQPPVIAHPSVVPTYPGHLPGRVHPTLWVALRPLSKDVVGDTFMVIEEPHAGSVRYAFGQTFPTIGAFYTAIEDCIRKQPGLVFSGQKQLVLTRPDFPLPAIATAAALSALDLIKQQGEGADGGPLYGPSPADLAHYFLFGQIYYEKALVQVAPNDWQYTGDAVPFPRADEIYPMAPVPPAGYADSLPFDRKFTQMLFQLQKAWELGGPAGGAELLSAQETMGELGDLAVRLMTTPVAPGSAQTMGPCFRFVPPS</sequence>
<organism evidence="2 3">
    <name type="scientific">Frigoriglobus tundricola</name>
    <dbReference type="NCBI Taxonomy" id="2774151"/>
    <lineage>
        <taxon>Bacteria</taxon>
        <taxon>Pseudomonadati</taxon>
        <taxon>Planctomycetota</taxon>
        <taxon>Planctomycetia</taxon>
        <taxon>Gemmatales</taxon>
        <taxon>Gemmataceae</taxon>
        <taxon>Frigoriglobus</taxon>
    </lineage>
</organism>
<evidence type="ECO:0000259" key="1">
    <source>
        <dbReference type="Pfam" id="PF12902"/>
    </source>
</evidence>
<dbReference type="KEGG" id="ftj:FTUN_1072"/>